<reference evidence="1 2" key="1">
    <citation type="submission" date="2019-02" db="EMBL/GenBank/DDBJ databases">
        <authorList>
            <consortium name="Pathogen Informatics"/>
        </authorList>
    </citation>
    <scope>NUCLEOTIDE SEQUENCE [LARGE SCALE GENOMIC DNA]</scope>
    <source>
        <strain evidence="1 2">3012STDY7103891</strain>
    </source>
</reference>
<dbReference type="SUPFAM" id="SSF81901">
    <property type="entry name" value="HCP-like"/>
    <property type="match status" value="1"/>
</dbReference>
<dbReference type="Proteomes" id="UP000330809">
    <property type="component" value="Unassembled WGS sequence"/>
</dbReference>
<dbReference type="RefSeq" id="WP_133144958.1">
    <property type="nucleotide sequence ID" value="NZ_CAACYJ010000040.1"/>
</dbReference>
<evidence type="ECO:0000313" key="1">
    <source>
        <dbReference type="EMBL" id="VFB21857.1"/>
    </source>
</evidence>
<evidence type="ECO:0000313" key="2">
    <source>
        <dbReference type="Proteomes" id="UP000330809"/>
    </source>
</evidence>
<dbReference type="Gene3D" id="1.25.40.10">
    <property type="entry name" value="Tetratricopeptide repeat domain"/>
    <property type="match status" value="1"/>
</dbReference>
<accession>A0A449IQY2</accession>
<sequence>MLAPSDEFSWLFEGLPTYTTLHQKGMRLYDLGAFEHARQFLQLPATVGDAEAQFALASIIEHSPTEISSQITTLRRQIAGITQISRQKEHHWHLVTQASQMIERLQITLKAQYMPLYEAAAEHGNIDAMLRLGGDAWNAKVRAQLESGLRVHTPEALLDMYALTRDLNWLKHSAASGHAIAQYLLATLYDKNPTMLASTEDPQEVIYELISSSAYGGYPPAMNWFANRIENRRNFALIQHWLLKEAQAGSINAVQQYGLALTGMNSDGTHNDTVSGFEADYTGGYALLWLVNQVKGRESNPYNIQDKLHHLESELGPAQVITAKEIAHEWREHYPLLSEFRLRACLL</sequence>
<organism evidence="1 2">
    <name type="scientific">Pseudomonas fragi</name>
    <dbReference type="NCBI Taxonomy" id="296"/>
    <lineage>
        <taxon>Bacteria</taxon>
        <taxon>Pseudomonadati</taxon>
        <taxon>Pseudomonadota</taxon>
        <taxon>Gammaproteobacteria</taxon>
        <taxon>Pseudomonadales</taxon>
        <taxon>Pseudomonadaceae</taxon>
        <taxon>Pseudomonas</taxon>
    </lineage>
</organism>
<dbReference type="EMBL" id="CAACYJ010000040">
    <property type="protein sequence ID" value="VFB21857.1"/>
    <property type="molecule type" value="Genomic_DNA"/>
</dbReference>
<dbReference type="InterPro" id="IPR011990">
    <property type="entry name" value="TPR-like_helical_dom_sf"/>
</dbReference>
<evidence type="ECO:0008006" key="3">
    <source>
        <dbReference type="Google" id="ProtNLM"/>
    </source>
</evidence>
<protein>
    <recommendedName>
        <fullName evidence="3">Sel1 repeat family protein</fullName>
    </recommendedName>
</protein>
<gene>
    <name evidence="1" type="ORF">NCTC10754_04533</name>
</gene>
<dbReference type="AlphaFoldDB" id="A0A449IQY2"/>
<proteinExistence type="predicted"/>
<name>A0A449IQY2_PSEFR</name>